<dbReference type="Pfam" id="PF24048">
    <property type="entry name" value="LRR_NXF1-5"/>
    <property type="match status" value="1"/>
</dbReference>
<keyword evidence="4" id="KW-0509">mRNA transport</keyword>
<dbReference type="Pfam" id="PF22602">
    <property type="entry name" value="NXF_NTF2"/>
    <property type="match status" value="1"/>
</dbReference>
<dbReference type="Gene3D" id="3.80.10.10">
    <property type="entry name" value="Ribonuclease Inhibitor"/>
    <property type="match status" value="1"/>
</dbReference>
<feature type="domain" description="NTF2" evidence="6">
    <location>
        <begin position="293"/>
        <end position="452"/>
    </location>
</feature>
<evidence type="ECO:0000256" key="3">
    <source>
        <dbReference type="ARBA" id="ARBA00022448"/>
    </source>
</evidence>
<evidence type="ECO:0000313" key="7">
    <source>
        <dbReference type="Proteomes" id="UP001652582"/>
    </source>
</evidence>
<dbReference type="GeneID" id="112046844"/>
<comment type="similarity">
    <text evidence="2">Belongs to the NXF family.</text>
</comment>
<accession>A0A6J1MUS5</accession>
<dbReference type="SUPFAM" id="SSF52058">
    <property type="entry name" value="L domain-like"/>
    <property type="match status" value="1"/>
</dbReference>
<gene>
    <name evidence="8" type="primary">LOC112046844</name>
</gene>
<evidence type="ECO:0000313" key="8">
    <source>
        <dbReference type="RefSeq" id="XP_023939430.1"/>
    </source>
</evidence>
<evidence type="ECO:0000256" key="1">
    <source>
        <dbReference type="ARBA" id="ARBA00004123"/>
    </source>
</evidence>
<dbReference type="PROSITE" id="PS50177">
    <property type="entry name" value="NTF2_DOMAIN"/>
    <property type="match status" value="1"/>
</dbReference>
<keyword evidence="3" id="KW-0813">Transport</keyword>
<dbReference type="InterPro" id="IPR002075">
    <property type="entry name" value="NTF2_dom"/>
</dbReference>
<dbReference type="InterPro" id="IPR030217">
    <property type="entry name" value="NXF_fam"/>
</dbReference>
<dbReference type="OrthoDB" id="2193432at2759"/>
<evidence type="ECO:0000256" key="2">
    <source>
        <dbReference type="ARBA" id="ARBA00009285"/>
    </source>
</evidence>
<comment type="subcellular location">
    <subcellularLocation>
        <location evidence="1">Nucleus</location>
    </subcellularLocation>
</comment>
<dbReference type="PANTHER" id="PTHR10662:SF22">
    <property type="entry name" value="NUCLEAR RNA EXPORT FACTOR 1"/>
    <property type="match status" value="1"/>
</dbReference>
<evidence type="ECO:0000259" key="6">
    <source>
        <dbReference type="PROSITE" id="PS50177"/>
    </source>
</evidence>
<protein>
    <submittedName>
        <fullName evidence="8">Nuclear RNA export factor 2 isoform X1</fullName>
    </submittedName>
</protein>
<dbReference type="InterPro" id="IPR057125">
    <property type="entry name" value="NXF1/2/3/5-like_LRR"/>
</dbReference>
<dbReference type="PANTHER" id="PTHR10662">
    <property type="entry name" value="NUCLEAR RNA EXPORT FACTOR"/>
    <property type="match status" value="1"/>
</dbReference>
<dbReference type="RefSeq" id="XP_023939430.1">
    <property type="nucleotide sequence ID" value="XM_024083662.2"/>
</dbReference>
<dbReference type="AlphaFoldDB" id="A0A6J1MUS5"/>
<dbReference type="KEGG" id="bany:112046844"/>
<dbReference type="GO" id="GO:0016973">
    <property type="term" value="P:poly(A)+ mRNA export from nucleus"/>
    <property type="evidence" value="ECO:0007669"/>
    <property type="project" value="TreeGrafter"/>
</dbReference>
<name>A0A6J1MUS5_BICAN</name>
<keyword evidence="5" id="KW-0539">Nucleus</keyword>
<reference evidence="8" key="1">
    <citation type="submission" date="2025-08" db="UniProtKB">
        <authorList>
            <consortium name="RefSeq"/>
        </authorList>
    </citation>
    <scope>IDENTIFICATION</scope>
</reference>
<sequence length="552" mass="64722">MFDKYRRFLLNRMTSTPEIVEDIENSLATEDETVKHSLHKILVCRWPEGNVELFETLYEYFGLMFIPHNFVASNLVTSFYTDSLTLVLKVMKMDFMFQYNRNMFSLDILLNDKTTTECFGDKITIDEVVTKIINQRFNEHRELNLTNFCNDPVLHERKIHFHKLVLLAHFKILMLRMGKETRILNLSSNNLSQVPSEILNFFIKGDLIGVNLSNNNIPSLAELQRISSKIEKLWVEGNPLCGDILDAVTYIRQISQKFPRLTELDGVPLNNHGVKMPFFKHHVNDLGNKTKLVIEKFVTLYFGHYDTNRLKLENFYVPHANFTITTDFKETAEDILKDPYARHSRNFINPVKRAMYVEKNKKRSYHSQQAVITVLNCLPPTEHDLSTFRIDVLQHDSKCLVFVIDGVYKELPHRLSKERFIHFRRTFILYYAVKPYNNMLTSYVIVHEMFSASLASPEIVRNSFKFPIRNICQIKLIEPDTEDVQTMCNIFIYYTKLKKSEAKARLIKVDWDIKKALKQFTYDLKSGAIHSDKFIEDDDFSDLSSLLEDELD</sequence>
<evidence type="ECO:0000256" key="4">
    <source>
        <dbReference type="ARBA" id="ARBA00022816"/>
    </source>
</evidence>
<dbReference type="Gene3D" id="3.10.450.50">
    <property type="match status" value="1"/>
</dbReference>
<dbReference type="GO" id="GO:0003723">
    <property type="term" value="F:RNA binding"/>
    <property type="evidence" value="ECO:0007669"/>
    <property type="project" value="TreeGrafter"/>
</dbReference>
<keyword evidence="7" id="KW-1185">Reference proteome</keyword>
<dbReference type="SUPFAM" id="SSF54427">
    <property type="entry name" value="NTF2-like"/>
    <property type="match status" value="1"/>
</dbReference>
<dbReference type="Proteomes" id="UP001652582">
    <property type="component" value="Chromosome 22"/>
</dbReference>
<dbReference type="InterPro" id="IPR032675">
    <property type="entry name" value="LRR_dom_sf"/>
</dbReference>
<dbReference type="InterPro" id="IPR018222">
    <property type="entry name" value="Nuclear_transport_factor_2_euk"/>
</dbReference>
<dbReference type="InterPro" id="IPR032710">
    <property type="entry name" value="NTF2-like_dom_sf"/>
</dbReference>
<evidence type="ECO:0000256" key="5">
    <source>
        <dbReference type="ARBA" id="ARBA00023242"/>
    </source>
</evidence>
<organism evidence="7 8">
    <name type="scientific">Bicyclus anynana</name>
    <name type="common">Squinting bush brown butterfly</name>
    <dbReference type="NCBI Taxonomy" id="110368"/>
    <lineage>
        <taxon>Eukaryota</taxon>
        <taxon>Metazoa</taxon>
        <taxon>Ecdysozoa</taxon>
        <taxon>Arthropoda</taxon>
        <taxon>Hexapoda</taxon>
        <taxon>Insecta</taxon>
        <taxon>Pterygota</taxon>
        <taxon>Neoptera</taxon>
        <taxon>Endopterygota</taxon>
        <taxon>Lepidoptera</taxon>
        <taxon>Glossata</taxon>
        <taxon>Ditrysia</taxon>
        <taxon>Papilionoidea</taxon>
        <taxon>Nymphalidae</taxon>
        <taxon>Satyrinae</taxon>
        <taxon>Satyrini</taxon>
        <taxon>Mycalesina</taxon>
        <taxon>Bicyclus</taxon>
    </lineage>
</organism>
<dbReference type="GO" id="GO:0005634">
    <property type="term" value="C:nucleus"/>
    <property type="evidence" value="ECO:0007669"/>
    <property type="project" value="UniProtKB-SubCell"/>
</dbReference>
<proteinExistence type="inferred from homology"/>